<gene>
    <name evidence="2" type="ORF">C1A40_10550</name>
</gene>
<dbReference type="AlphaFoldDB" id="A0A2I7SIY6"/>
<keyword evidence="1" id="KW-0812">Transmembrane</keyword>
<name>A0A2I7SIY6_9FLAO</name>
<accession>A0A2I7SIY6</accession>
<feature type="transmembrane region" description="Helical" evidence="1">
    <location>
        <begin position="7"/>
        <end position="27"/>
    </location>
</feature>
<keyword evidence="1" id="KW-1133">Transmembrane helix</keyword>
<keyword evidence="3" id="KW-1185">Reference proteome</keyword>
<reference evidence="3" key="1">
    <citation type="submission" date="2018-01" db="EMBL/GenBank/DDBJ databases">
        <title>Complete genome of Tamlana sp. UJ94.</title>
        <authorList>
            <person name="Jung J."/>
            <person name="Chung D."/>
            <person name="Bae S.S."/>
            <person name="Baek K."/>
        </authorList>
    </citation>
    <scope>NUCLEOTIDE SEQUENCE [LARGE SCALE GENOMIC DNA]</scope>
    <source>
        <strain evidence="3">UJ94</strain>
    </source>
</reference>
<evidence type="ECO:0000313" key="2">
    <source>
        <dbReference type="EMBL" id="AUS05873.1"/>
    </source>
</evidence>
<proteinExistence type="predicted"/>
<evidence type="ECO:0000256" key="1">
    <source>
        <dbReference type="SAM" id="Phobius"/>
    </source>
</evidence>
<organism evidence="2 3">
    <name type="scientific">Pseudotamlana carrageenivorans</name>
    <dbReference type="NCBI Taxonomy" id="2069432"/>
    <lineage>
        <taxon>Bacteria</taxon>
        <taxon>Pseudomonadati</taxon>
        <taxon>Bacteroidota</taxon>
        <taxon>Flavobacteriia</taxon>
        <taxon>Flavobacteriales</taxon>
        <taxon>Flavobacteriaceae</taxon>
        <taxon>Pseudotamlana</taxon>
    </lineage>
</organism>
<feature type="transmembrane region" description="Helical" evidence="1">
    <location>
        <begin position="62"/>
        <end position="81"/>
    </location>
</feature>
<evidence type="ECO:0000313" key="3">
    <source>
        <dbReference type="Proteomes" id="UP000236592"/>
    </source>
</evidence>
<dbReference type="Proteomes" id="UP000236592">
    <property type="component" value="Chromosome"/>
</dbReference>
<feature type="transmembrane region" description="Helical" evidence="1">
    <location>
        <begin position="33"/>
        <end position="55"/>
    </location>
</feature>
<protein>
    <submittedName>
        <fullName evidence="2">Uncharacterized protein</fullName>
    </submittedName>
</protein>
<keyword evidence="1" id="KW-0472">Membrane</keyword>
<sequence length="86" mass="10364">MKTKKKHFYITFLVPLLVTFIFEILFIEFHTERVFNLIENVIFGLMLLLLIKVLIREKWHSTFLKIALCFFSFLFLLKHSITISLI</sequence>
<dbReference type="KEGG" id="taj:C1A40_10550"/>
<dbReference type="EMBL" id="CP025938">
    <property type="protein sequence ID" value="AUS05873.1"/>
    <property type="molecule type" value="Genomic_DNA"/>
</dbReference>